<proteinExistence type="predicted"/>
<organism evidence="2">
    <name type="scientific">candidate division CPR3 bacterium</name>
    <dbReference type="NCBI Taxonomy" id="2268181"/>
    <lineage>
        <taxon>Bacteria</taxon>
        <taxon>Bacteria division CPR3</taxon>
    </lineage>
</organism>
<reference evidence="2" key="1">
    <citation type="journal article" date="2020" name="mSystems">
        <title>Genome- and Community-Level Interaction Insights into Carbon Utilization and Element Cycling Functions of Hydrothermarchaeota in Hydrothermal Sediment.</title>
        <authorList>
            <person name="Zhou Z."/>
            <person name="Liu Y."/>
            <person name="Xu W."/>
            <person name="Pan J."/>
            <person name="Luo Z.H."/>
            <person name="Li M."/>
        </authorList>
    </citation>
    <scope>NUCLEOTIDE SEQUENCE [LARGE SCALE GENOMIC DNA]</scope>
    <source>
        <strain evidence="2">SpSt-757</strain>
    </source>
</reference>
<feature type="region of interest" description="Disordered" evidence="1">
    <location>
        <begin position="1"/>
        <end position="28"/>
    </location>
</feature>
<gene>
    <name evidence="2" type="ORF">ENV41_03385</name>
</gene>
<protein>
    <submittedName>
        <fullName evidence="2">Uncharacterized protein</fullName>
    </submittedName>
</protein>
<evidence type="ECO:0000256" key="1">
    <source>
        <dbReference type="SAM" id="MobiDB-lite"/>
    </source>
</evidence>
<name>A0A7V3JAJ1_UNCC3</name>
<sequence length="81" mass="9113">MKDKPKISIIPTSTTSTSGRPVIWDSDPNITNWDQSGAKWDEWYPQGVAKVQGEKSVVKNYETSKPKIAIIEEITPIIKKI</sequence>
<dbReference type="EMBL" id="DTGG01000108">
    <property type="protein sequence ID" value="HFZ09158.1"/>
    <property type="molecule type" value="Genomic_DNA"/>
</dbReference>
<feature type="compositionally biased region" description="Low complexity" evidence="1">
    <location>
        <begin position="7"/>
        <end position="18"/>
    </location>
</feature>
<comment type="caution">
    <text evidence="2">The sequence shown here is derived from an EMBL/GenBank/DDBJ whole genome shotgun (WGS) entry which is preliminary data.</text>
</comment>
<evidence type="ECO:0000313" key="2">
    <source>
        <dbReference type="EMBL" id="HFZ09158.1"/>
    </source>
</evidence>
<accession>A0A7V3JAJ1</accession>
<dbReference type="AlphaFoldDB" id="A0A7V3JAJ1"/>